<dbReference type="InterPro" id="IPR001031">
    <property type="entry name" value="Thioesterase"/>
</dbReference>
<dbReference type="PANTHER" id="PTHR11487:SF0">
    <property type="entry name" value="S-ACYL FATTY ACID SYNTHASE THIOESTERASE, MEDIUM CHAIN"/>
    <property type="match status" value="1"/>
</dbReference>
<sequence length="289" mass="30729">MTGGGVRTAVTGRVTGQRRSPWFTSFEDRPEASLRLVCLPFAGGGAAAYRSWLSRLPRSVELNAVQLPGRQDRVAEKALTGHQEIVLALADALAGEPDDRPYAFFGHSMGALLAFELARELRGRGAPAPVLLGVSGLAAPSTGPFHGAITHLPDDAFLEAVATLGGMPDEILASPSLIDFLLPTLRADFGVCEGYRYRRQAPLDCPLVVFSGIHDPATPLEDLRGWQAESTRPVRLRQHPGGHFYLLDQPDAVVGALVSEVREALAAGADGAGTSGWPVPDRASAERQP</sequence>
<dbReference type="OrthoDB" id="8480037at2"/>
<comment type="similarity">
    <text evidence="1">Belongs to the thioesterase family.</text>
</comment>
<evidence type="ECO:0000313" key="4">
    <source>
        <dbReference type="EMBL" id="KRV50590.1"/>
    </source>
</evidence>
<evidence type="ECO:0000256" key="1">
    <source>
        <dbReference type="ARBA" id="ARBA00007169"/>
    </source>
</evidence>
<dbReference type="RefSeq" id="WP_018381508.1">
    <property type="nucleotide sequence ID" value="NZ_LLZU01000005.1"/>
</dbReference>
<evidence type="ECO:0000256" key="2">
    <source>
        <dbReference type="SAM" id="MobiDB-lite"/>
    </source>
</evidence>
<dbReference type="GO" id="GO:0008610">
    <property type="term" value="P:lipid biosynthetic process"/>
    <property type="evidence" value="ECO:0007669"/>
    <property type="project" value="TreeGrafter"/>
</dbReference>
<dbReference type="Gene3D" id="3.40.50.1820">
    <property type="entry name" value="alpha/beta hydrolase"/>
    <property type="match status" value="1"/>
</dbReference>
<evidence type="ECO:0000259" key="3">
    <source>
        <dbReference type="Pfam" id="PF00975"/>
    </source>
</evidence>
<protein>
    <recommendedName>
        <fullName evidence="3">Thioesterase domain-containing protein</fullName>
    </recommendedName>
</protein>
<evidence type="ECO:0000313" key="5">
    <source>
        <dbReference type="Proteomes" id="UP000050867"/>
    </source>
</evidence>
<name>A0A0T6LWV8_WENVI</name>
<dbReference type="EMBL" id="LLZU01000005">
    <property type="protein sequence ID" value="KRV50590.1"/>
    <property type="molecule type" value="Genomic_DNA"/>
</dbReference>
<feature type="region of interest" description="Disordered" evidence="2">
    <location>
        <begin position="269"/>
        <end position="289"/>
    </location>
</feature>
<gene>
    <name evidence="4" type="ORF">AQ490_16145</name>
</gene>
<dbReference type="STRING" id="76728.AQ490_16145"/>
<accession>A0A0T6LWV8</accession>
<dbReference type="InterPro" id="IPR029058">
    <property type="entry name" value="AB_hydrolase_fold"/>
</dbReference>
<dbReference type="eggNOG" id="COG3208">
    <property type="taxonomic scope" value="Bacteria"/>
</dbReference>
<dbReference type="InterPro" id="IPR012223">
    <property type="entry name" value="TEII"/>
</dbReference>
<dbReference type="SUPFAM" id="SSF53474">
    <property type="entry name" value="alpha/beta-Hydrolases"/>
    <property type="match status" value="1"/>
</dbReference>
<dbReference type="AlphaFoldDB" id="A0A0T6LWV8"/>
<comment type="caution">
    <text evidence="4">The sequence shown here is derived from an EMBL/GenBank/DDBJ whole genome shotgun (WGS) entry which is preliminary data.</text>
</comment>
<dbReference type="Pfam" id="PF00975">
    <property type="entry name" value="Thioesterase"/>
    <property type="match status" value="1"/>
</dbReference>
<reference evidence="4 5" key="1">
    <citation type="submission" date="2015-10" db="EMBL/GenBank/DDBJ databases">
        <title>Draft genome sequence of pyrrolomycin-producing Streptomyces vitaminophilus.</title>
        <authorList>
            <person name="Graham D.E."/>
            <person name="Mahan K.M."/>
            <person name="Klingeman D.M."/>
            <person name="Hettich R.L."/>
            <person name="Parry R.J."/>
        </authorList>
    </citation>
    <scope>NUCLEOTIDE SEQUENCE [LARGE SCALE GENOMIC DNA]</scope>
    <source>
        <strain evidence="4 5">ATCC 31673</strain>
    </source>
</reference>
<dbReference type="PANTHER" id="PTHR11487">
    <property type="entry name" value="THIOESTERASE"/>
    <property type="match status" value="1"/>
</dbReference>
<feature type="domain" description="Thioesterase" evidence="3">
    <location>
        <begin position="35"/>
        <end position="256"/>
    </location>
</feature>
<organism evidence="4 5">
    <name type="scientific">Wenjunlia vitaminophila</name>
    <name type="common">Streptomyces vitaminophilus</name>
    <dbReference type="NCBI Taxonomy" id="76728"/>
    <lineage>
        <taxon>Bacteria</taxon>
        <taxon>Bacillati</taxon>
        <taxon>Actinomycetota</taxon>
        <taxon>Actinomycetes</taxon>
        <taxon>Kitasatosporales</taxon>
        <taxon>Streptomycetaceae</taxon>
        <taxon>Wenjunlia</taxon>
    </lineage>
</organism>
<proteinExistence type="inferred from homology"/>
<keyword evidence="5" id="KW-1185">Reference proteome</keyword>
<dbReference type="Proteomes" id="UP000050867">
    <property type="component" value="Unassembled WGS sequence"/>
</dbReference>